<dbReference type="AlphaFoldDB" id="A0A956M2B7"/>
<sequence length="120" mass="12986">MCRARAERGRGDVRRVRPLSLRVHRRSGLRGRSDRLGRSARVSTTVDLRTNVGAIPFPNPVLVASGTFGYGIEAPALTRASELGGIVTKTLTLEPRRGNPPLRLHETPAGLINSIGLQNV</sequence>
<dbReference type="EMBL" id="JAGQHR010000919">
    <property type="protein sequence ID" value="MCA9729960.1"/>
    <property type="molecule type" value="Genomic_DNA"/>
</dbReference>
<dbReference type="Pfam" id="PF01180">
    <property type="entry name" value="DHO_dh"/>
    <property type="match status" value="1"/>
</dbReference>
<dbReference type="InterPro" id="IPR013785">
    <property type="entry name" value="Aldolase_TIM"/>
</dbReference>
<evidence type="ECO:0000256" key="1">
    <source>
        <dbReference type="ARBA" id="ARBA00023002"/>
    </source>
</evidence>
<reference evidence="3" key="1">
    <citation type="submission" date="2020-04" db="EMBL/GenBank/DDBJ databases">
        <authorList>
            <person name="Zhang T."/>
        </authorList>
    </citation>
    <scope>NUCLEOTIDE SEQUENCE</scope>
    <source>
        <strain evidence="3">HKST-UBA01</strain>
    </source>
</reference>
<evidence type="ECO:0000313" key="3">
    <source>
        <dbReference type="EMBL" id="MCA9729960.1"/>
    </source>
</evidence>
<feature type="non-terminal residue" evidence="3">
    <location>
        <position position="120"/>
    </location>
</feature>
<gene>
    <name evidence="3" type="ORF">KC729_19910</name>
</gene>
<dbReference type="SUPFAM" id="SSF51395">
    <property type="entry name" value="FMN-linked oxidoreductases"/>
    <property type="match status" value="1"/>
</dbReference>
<keyword evidence="1" id="KW-0560">Oxidoreductase</keyword>
<accession>A0A956M2B7</accession>
<dbReference type="Gene3D" id="3.20.20.70">
    <property type="entry name" value="Aldolase class I"/>
    <property type="match status" value="1"/>
</dbReference>
<proteinExistence type="predicted"/>
<dbReference type="GO" id="GO:0016627">
    <property type="term" value="F:oxidoreductase activity, acting on the CH-CH group of donors"/>
    <property type="evidence" value="ECO:0007669"/>
    <property type="project" value="InterPro"/>
</dbReference>
<protein>
    <recommendedName>
        <fullName evidence="2">Dihydroorotate dehydrogenase catalytic domain-containing protein</fullName>
    </recommendedName>
</protein>
<dbReference type="GO" id="GO:0005737">
    <property type="term" value="C:cytoplasm"/>
    <property type="evidence" value="ECO:0007669"/>
    <property type="project" value="InterPro"/>
</dbReference>
<dbReference type="InterPro" id="IPR023359">
    <property type="entry name" value="Dihydro_DH_chainA_dom2"/>
</dbReference>
<evidence type="ECO:0000313" key="4">
    <source>
        <dbReference type="Proteomes" id="UP000697710"/>
    </source>
</evidence>
<organism evidence="3 4">
    <name type="scientific">Eiseniibacteriota bacterium</name>
    <dbReference type="NCBI Taxonomy" id="2212470"/>
    <lineage>
        <taxon>Bacteria</taxon>
        <taxon>Candidatus Eiseniibacteriota</taxon>
    </lineage>
</organism>
<comment type="caution">
    <text evidence="3">The sequence shown here is derived from an EMBL/GenBank/DDBJ whole genome shotgun (WGS) entry which is preliminary data.</text>
</comment>
<dbReference type="Gene3D" id="2.30.26.10">
    <property type="entry name" value="Dihydroorotate Dehydrogenase A, chain A, domain 2"/>
    <property type="match status" value="1"/>
</dbReference>
<dbReference type="Proteomes" id="UP000697710">
    <property type="component" value="Unassembled WGS sequence"/>
</dbReference>
<feature type="domain" description="Dihydroorotate dehydrogenase catalytic" evidence="2">
    <location>
        <begin position="48"/>
        <end position="119"/>
    </location>
</feature>
<dbReference type="InterPro" id="IPR005720">
    <property type="entry name" value="Dihydroorotate_DH_cat"/>
</dbReference>
<evidence type="ECO:0000259" key="2">
    <source>
        <dbReference type="Pfam" id="PF01180"/>
    </source>
</evidence>
<name>A0A956M2B7_UNCEI</name>
<reference evidence="3" key="2">
    <citation type="journal article" date="2021" name="Microbiome">
        <title>Successional dynamics and alternative stable states in a saline activated sludge microbial community over 9 years.</title>
        <authorList>
            <person name="Wang Y."/>
            <person name="Ye J."/>
            <person name="Ju F."/>
            <person name="Liu L."/>
            <person name="Boyd J.A."/>
            <person name="Deng Y."/>
            <person name="Parks D.H."/>
            <person name="Jiang X."/>
            <person name="Yin X."/>
            <person name="Woodcroft B.J."/>
            <person name="Tyson G.W."/>
            <person name="Hugenholtz P."/>
            <person name="Polz M.F."/>
            <person name="Zhang T."/>
        </authorList>
    </citation>
    <scope>NUCLEOTIDE SEQUENCE</scope>
    <source>
        <strain evidence="3">HKST-UBA01</strain>
    </source>
</reference>